<comment type="caution">
    <text evidence="2">The sequence shown here is derived from an EMBL/GenBank/DDBJ whole genome shotgun (WGS) entry which is preliminary data.</text>
</comment>
<name>A0AAP0G4M6_9ASPA</name>
<proteinExistence type="predicted"/>
<reference evidence="2 3" key="1">
    <citation type="journal article" date="2022" name="Nat. Plants">
        <title>Genomes of leafy and leafless Platanthera orchids illuminate the evolution of mycoheterotrophy.</title>
        <authorList>
            <person name="Li M.H."/>
            <person name="Liu K.W."/>
            <person name="Li Z."/>
            <person name="Lu H.C."/>
            <person name="Ye Q.L."/>
            <person name="Zhang D."/>
            <person name="Wang J.Y."/>
            <person name="Li Y.F."/>
            <person name="Zhong Z.M."/>
            <person name="Liu X."/>
            <person name="Yu X."/>
            <person name="Liu D.K."/>
            <person name="Tu X.D."/>
            <person name="Liu B."/>
            <person name="Hao Y."/>
            <person name="Liao X.Y."/>
            <person name="Jiang Y.T."/>
            <person name="Sun W.H."/>
            <person name="Chen J."/>
            <person name="Chen Y.Q."/>
            <person name="Ai Y."/>
            <person name="Zhai J.W."/>
            <person name="Wu S.S."/>
            <person name="Zhou Z."/>
            <person name="Hsiao Y.Y."/>
            <person name="Wu W.L."/>
            <person name="Chen Y.Y."/>
            <person name="Lin Y.F."/>
            <person name="Hsu J.L."/>
            <person name="Li C.Y."/>
            <person name="Wang Z.W."/>
            <person name="Zhao X."/>
            <person name="Zhong W.Y."/>
            <person name="Ma X.K."/>
            <person name="Ma L."/>
            <person name="Huang J."/>
            <person name="Chen G.Z."/>
            <person name="Huang M.Z."/>
            <person name="Huang L."/>
            <person name="Peng D.H."/>
            <person name="Luo Y.B."/>
            <person name="Zou S.Q."/>
            <person name="Chen S.P."/>
            <person name="Lan S."/>
            <person name="Tsai W.C."/>
            <person name="Van de Peer Y."/>
            <person name="Liu Z.J."/>
        </authorList>
    </citation>
    <scope>NUCLEOTIDE SEQUENCE [LARGE SCALE GENOMIC DNA]</scope>
    <source>
        <strain evidence="2">Lor287</strain>
    </source>
</reference>
<gene>
    <name evidence="2" type="ORF">KSP39_PZI012395</name>
</gene>
<evidence type="ECO:0000256" key="1">
    <source>
        <dbReference type="SAM" id="MobiDB-lite"/>
    </source>
</evidence>
<keyword evidence="3" id="KW-1185">Reference proteome</keyword>
<dbReference type="AlphaFoldDB" id="A0AAP0G4M6"/>
<dbReference type="Proteomes" id="UP001418222">
    <property type="component" value="Unassembled WGS sequence"/>
</dbReference>
<sequence length="266" mass="30812">MMAKQQAHFDQSMKEVHKTILKRIKETEQDMNNDIAEVKVCFDKMESYLDSWFVKCGQEINLTMAGLKSNQTVLQNIDANAQTVIEAQNAGMHHFDEQMVYYSNVITTEVLKEVRKGEVQLQTKVDALEALMKDQFKAANIYCYDNFNWLHRELFPGSAEVRMPKQVIPDPIHDFVQPAQECTQFWTESQDQSVVGAEPDIQIVEESPPPAHKRRRYGEDPPALRSDSNREIDEVWSPISKSIILDTFKLVDLANENRWEHYGMEE</sequence>
<dbReference type="EMBL" id="JBBWWQ010000010">
    <property type="protein sequence ID" value="KAK8936824.1"/>
    <property type="molecule type" value="Genomic_DNA"/>
</dbReference>
<feature type="region of interest" description="Disordered" evidence="1">
    <location>
        <begin position="206"/>
        <end position="230"/>
    </location>
</feature>
<evidence type="ECO:0000313" key="2">
    <source>
        <dbReference type="EMBL" id="KAK8936824.1"/>
    </source>
</evidence>
<protein>
    <submittedName>
        <fullName evidence="2">Uncharacterized protein</fullName>
    </submittedName>
</protein>
<evidence type="ECO:0000313" key="3">
    <source>
        <dbReference type="Proteomes" id="UP001418222"/>
    </source>
</evidence>
<accession>A0AAP0G4M6</accession>
<organism evidence="2 3">
    <name type="scientific">Platanthera zijinensis</name>
    <dbReference type="NCBI Taxonomy" id="2320716"/>
    <lineage>
        <taxon>Eukaryota</taxon>
        <taxon>Viridiplantae</taxon>
        <taxon>Streptophyta</taxon>
        <taxon>Embryophyta</taxon>
        <taxon>Tracheophyta</taxon>
        <taxon>Spermatophyta</taxon>
        <taxon>Magnoliopsida</taxon>
        <taxon>Liliopsida</taxon>
        <taxon>Asparagales</taxon>
        <taxon>Orchidaceae</taxon>
        <taxon>Orchidoideae</taxon>
        <taxon>Orchideae</taxon>
        <taxon>Orchidinae</taxon>
        <taxon>Platanthera</taxon>
    </lineage>
</organism>